<dbReference type="EMBL" id="CM001487">
    <property type="protein sequence ID" value="EIM56722.1"/>
    <property type="molecule type" value="Genomic_DNA"/>
</dbReference>
<reference evidence="1 2" key="2">
    <citation type="submission" date="2012-02" db="EMBL/GenBank/DDBJ databases">
        <title>Improved High-Quality Draft sequence of Eubacterium cellulosolvens 6.</title>
        <authorList>
            <consortium name="US DOE Joint Genome Institute"/>
            <person name="Lucas S."/>
            <person name="Han J."/>
            <person name="Lapidus A."/>
            <person name="Cheng J.-F."/>
            <person name="Goodwin L."/>
            <person name="Pitluck S."/>
            <person name="Peters L."/>
            <person name="Mikhailova N."/>
            <person name="Gu W."/>
            <person name="Detter J.C."/>
            <person name="Han C."/>
            <person name="Tapia R."/>
            <person name="Land M."/>
            <person name="Hauser L."/>
            <person name="Kyrpides N."/>
            <person name="Ivanova N."/>
            <person name="Pagani I."/>
            <person name="Johnson E."/>
            <person name="Mukhopadhyay B."/>
            <person name="Anderson I."/>
            <person name="Woyke T."/>
        </authorList>
    </citation>
    <scope>NUCLEOTIDE SEQUENCE [LARGE SCALE GENOMIC DNA]</scope>
    <source>
        <strain evidence="1 2">6</strain>
    </source>
</reference>
<dbReference type="STRING" id="633697.EubceDRAFT1_0893"/>
<name>I5ASE9_EUBC6</name>
<dbReference type="Proteomes" id="UP000005753">
    <property type="component" value="Chromosome"/>
</dbReference>
<reference evidence="1 2" key="1">
    <citation type="submission" date="2010-08" db="EMBL/GenBank/DDBJ databases">
        <authorList>
            <consortium name="US DOE Joint Genome Institute (JGI-PGF)"/>
            <person name="Lucas S."/>
            <person name="Copeland A."/>
            <person name="Lapidus A."/>
            <person name="Cheng J.-F."/>
            <person name="Bruce D."/>
            <person name="Goodwin L."/>
            <person name="Pitluck S."/>
            <person name="Land M.L."/>
            <person name="Hauser L."/>
            <person name="Chang Y.-J."/>
            <person name="Anderson I.J."/>
            <person name="Johnson E."/>
            <person name="Mulhopadhyay B."/>
            <person name="Kyrpides N."/>
            <person name="Woyke T.J."/>
        </authorList>
    </citation>
    <scope>NUCLEOTIDE SEQUENCE [LARGE SCALE GENOMIC DNA]</scope>
    <source>
        <strain evidence="1 2">6</strain>
    </source>
</reference>
<dbReference type="PROSITE" id="PS51257">
    <property type="entry name" value="PROKAR_LIPOPROTEIN"/>
    <property type="match status" value="1"/>
</dbReference>
<accession>I5ASE9</accession>
<keyword evidence="2" id="KW-1185">Reference proteome</keyword>
<dbReference type="Gene3D" id="3.10.450.50">
    <property type="match status" value="1"/>
</dbReference>
<organism evidence="1 2">
    <name type="scientific">Eubacterium cellulosolvens (strain ATCC 43171 / JCM 9499 / 6)</name>
    <name type="common">Cillobacterium cellulosolvens</name>
    <dbReference type="NCBI Taxonomy" id="633697"/>
    <lineage>
        <taxon>Bacteria</taxon>
        <taxon>Bacillati</taxon>
        <taxon>Bacillota</taxon>
        <taxon>Clostridia</taxon>
        <taxon>Eubacteriales</taxon>
        <taxon>Eubacteriaceae</taxon>
        <taxon>Eubacterium</taxon>
    </lineage>
</organism>
<protein>
    <recommendedName>
        <fullName evidence="3">DUF5104 domain-containing protein</fullName>
    </recommendedName>
</protein>
<sequence>MSRKNRFSIRICICLVFMLALSGCGLLRIGENRGQKLINDVKTKTKEVLSSISGDDEKDWDKRTAELISALDKHDKEGIRKCFSEYVRKNDKNLDKEIGELLSAYSGPTDSWRWSGSSTQSYSSAPEENREYITCTAVLKSGERHFYLYLEYTTIDMSDNEREGLCCVDFTTPEVQAAFSDGKRELVSYAGKKAWENEDHYKIHVATDHKGNYETRRIAGSEMIYTPTETNFSSQDFVDFANTNSSLKDLKEKFGPGNAWQDYLETIYYKVSDGDDLYVCVTYMEGSEEQEIYQITLVSEENNFLKSLYLRD</sequence>
<evidence type="ECO:0000313" key="2">
    <source>
        <dbReference type="Proteomes" id="UP000005753"/>
    </source>
</evidence>
<proteinExistence type="predicted"/>
<evidence type="ECO:0008006" key="3">
    <source>
        <dbReference type="Google" id="ProtNLM"/>
    </source>
</evidence>
<dbReference type="OrthoDB" id="2071028at2"/>
<dbReference type="AlphaFoldDB" id="I5ASE9"/>
<evidence type="ECO:0000313" key="1">
    <source>
        <dbReference type="EMBL" id="EIM56722.1"/>
    </source>
</evidence>
<dbReference type="HOGENOM" id="CLU_905361_0_0_9"/>
<gene>
    <name evidence="1" type="ORF">EubceDRAFT1_0893</name>
</gene>